<feature type="compositionally biased region" description="Low complexity" evidence="6">
    <location>
        <begin position="392"/>
        <end position="409"/>
    </location>
</feature>
<keyword evidence="4 8" id="KW-0418">Kinase</keyword>
<feature type="region of interest" description="Disordered" evidence="6">
    <location>
        <begin position="392"/>
        <end position="416"/>
    </location>
</feature>
<comment type="catalytic activity">
    <reaction evidence="1">
        <text>ATP + protein L-histidine = ADP + protein N-phospho-L-histidine.</text>
        <dbReference type="EC" id="2.7.13.3"/>
    </reaction>
</comment>
<keyword evidence="7" id="KW-0812">Transmembrane</keyword>
<dbReference type="EMBL" id="AP026798">
    <property type="protein sequence ID" value="BDR52325.1"/>
    <property type="molecule type" value="Genomic_DNA"/>
</dbReference>
<keyword evidence="5" id="KW-0902">Two-component regulatory system</keyword>
<dbReference type="EC" id="2.7.13.3" evidence="2"/>
<sequence>MKEGQRGQFQWLTSDPEDVVPVRTRALCTWLMVITASLTAMIEVAFLGGRYMNKDNDFLSLWFTIGLLASLVLPFLILRRRSDHPYISCLLACLATLALPFDSLLCLMSLTSMLARRKRLDKLIPCSLLSCLVSYLAIVRDLSQPRKYSFLILFAPHTQQANAPLVGFLLMVLGAAIAISSGIYIRLQATTRLATEHAHAQEERSQQLQTHLSNQQVADAIAVEAHDTLAHSLSLIGLNASALKVEADKLSQETGQVGQGGHSAAHDIAQRAEDIRQQAAGALDETHSVIDMLRHPDEVLKEMQPDPQTALTRPALDDIVQQSRASGMKVDTWIDVQDLSQLDPRIGKIAYRCIQEGLTNARRHAPGQPVSLEVSAQPSTNVHVHISNPLPQSLASAPAAEPPEVAEQPTPIAPGGNGLKGLTARAASCGGHCAFGVDQRGVFNLDLVLPFLTADQQVDS</sequence>
<dbReference type="InterPro" id="IPR036890">
    <property type="entry name" value="HATPase_C_sf"/>
</dbReference>
<name>A0ABN6SBY2_9BIFI</name>
<evidence type="ECO:0000256" key="4">
    <source>
        <dbReference type="ARBA" id="ARBA00022777"/>
    </source>
</evidence>
<keyword evidence="9" id="KW-1185">Reference proteome</keyword>
<feature type="transmembrane region" description="Helical" evidence="7">
    <location>
        <begin position="29"/>
        <end position="47"/>
    </location>
</feature>
<dbReference type="PANTHER" id="PTHR24421:SF10">
    <property type="entry name" value="NITRATE_NITRITE SENSOR PROTEIN NARQ"/>
    <property type="match status" value="1"/>
</dbReference>
<evidence type="ECO:0000313" key="8">
    <source>
        <dbReference type="EMBL" id="BDR52325.1"/>
    </source>
</evidence>
<feature type="transmembrane region" description="Helical" evidence="7">
    <location>
        <begin position="163"/>
        <end position="185"/>
    </location>
</feature>
<keyword evidence="7" id="KW-1133">Transmembrane helix</keyword>
<dbReference type="Gene3D" id="1.20.5.1930">
    <property type="match status" value="1"/>
</dbReference>
<dbReference type="PANTHER" id="PTHR24421">
    <property type="entry name" value="NITRATE/NITRITE SENSOR PROTEIN NARX-RELATED"/>
    <property type="match status" value="1"/>
</dbReference>
<keyword evidence="3" id="KW-0808">Transferase</keyword>
<evidence type="ECO:0000256" key="3">
    <source>
        <dbReference type="ARBA" id="ARBA00022679"/>
    </source>
</evidence>
<dbReference type="GO" id="GO:0016301">
    <property type="term" value="F:kinase activity"/>
    <property type="evidence" value="ECO:0007669"/>
    <property type="project" value="UniProtKB-KW"/>
</dbReference>
<evidence type="ECO:0000256" key="1">
    <source>
        <dbReference type="ARBA" id="ARBA00000085"/>
    </source>
</evidence>
<evidence type="ECO:0000313" key="9">
    <source>
        <dbReference type="Proteomes" id="UP001321766"/>
    </source>
</evidence>
<dbReference type="CDD" id="cd16917">
    <property type="entry name" value="HATPase_UhpB-NarQ-NarX-like"/>
    <property type="match status" value="1"/>
</dbReference>
<evidence type="ECO:0000256" key="2">
    <source>
        <dbReference type="ARBA" id="ARBA00012438"/>
    </source>
</evidence>
<gene>
    <name evidence="8" type="ORF">KIM372_02320</name>
</gene>
<evidence type="ECO:0000256" key="5">
    <source>
        <dbReference type="ARBA" id="ARBA00023012"/>
    </source>
</evidence>
<accession>A0ABN6SBY2</accession>
<dbReference type="Gene3D" id="3.30.565.10">
    <property type="entry name" value="Histidine kinase-like ATPase, C-terminal domain"/>
    <property type="match status" value="1"/>
</dbReference>
<reference evidence="8 9" key="1">
    <citation type="journal article" date="2023" name="Microbiol. Spectr.">
        <title>Symbiosis of Carpenter Bees with Uncharacterized Lactic Acid Bacteria Showing NAD Auxotrophy.</title>
        <authorList>
            <person name="Kawasaki S."/>
            <person name="Ozawa K."/>
            <person name="Mori T."/>
            <person name="Yamamoto A."/>
            <person name="Ito M."/>
            <person name="Ohkuma M."/>
            <person name="Sakamoto M."/>
            <person name="Matsutani M."/>
        </authorList>
    </citation>
    <scope>NUCLEOTIDE SEQUENCE [LARGE SCALE GENOMIC DNA]</scope>
    <source>
        <strain evidence="8 9">Kim37-2</strain>
    </source>
</reference>
<keyword evidence="7" id="KW-0472">Membrane</keyword>
<organism evidence="8 9">
    <name type="scientific">Bombiscardovia nodaiensis</name>
    <dbReference type="NCBI Taxonomy" id="2932181"/>
    <lineage>
        <taxon>Bacteria</taxon>
        <taxon>Bacillati</taxon>
        <taxon>Actinomycetota</taxon>
        <taxon>Actinomycetes</taxon>
        <taxon>Bifidobacteriales</taxon>
        <taxon>Bifidobacteriaceae</taxon>
        <taxon>Bombiscardovia</taxon>
    </lineage>
</organism>
<dbReference type="Proteomes" id="UP001321766">
    <property type="component" value="Chromosome"/>
</dbReference>
<proteinExistence type="predicted"/>
<evidence type="ECO:0000256" key="6">
    <source>
        <dbReference type="SAM" id="MobiDB-lite"/>
    </source>
</evidence>
<feature type="transmembrane region" description="Helical" evidence="7">
    <location>
        <begin position="84"/>
        <end position="111"/>
    </location>
</feature>
<protein>
    <recommendedName>
        <fullName evidence="2">histidine kinase</fullName>
        <ecNumber evidence="2">2.7.13.3</ecNumber>
    </recommendedName>
</protein>
<dbReference type="InterPro" id="IPR050482">
    <property type="entry name" value="Sensor_HK_TwoCompSys"/>
</dbReference>
<evidence type="ECO:0000256" key="7">
    <source>
        <dbReference type="SAM" id="Phobius"/>
    </source>
</evidence>
<feature type="transmembrane region" description="Helical" evidence="7">
    <location>
        <begin position="59"/>
        <end position="78"/>
    </location>
</feature>